<dbReference type="AlphaFoldDB" id="A0A5N6KP44"/>
<dbReference type="Gene3D" id="3.40.47.10">
    <property type="match status" value="1"/>
</dbReference>
<keyword evidence="4" id="KW-1185">Reference proteome</keyword>
<dbReference type="PANTHER" id="PTHR43323">
    <property type="entry name" value="3-HYDROXY-3-METHYLGLUTARYL COENZYME A SYNTHASE"/>
    <property type="match status" value="1"/>
</dbReference>
<accession>A0A5N6KP44</accession>
<comment type="caution">
    <text evidence="3">The sequence shown here is derived from an EMBL/GenBank/DDBJ whole genome shotgun (WGS) entry which is preliminary data.</text>
</comment>
<dbReference type="OrthoDB" id="990399at2759"/>
<dbReference type="GO" id="GO:0006696">
    <property type="term" value="P:ergosterol biosynthetic process"/>
    <property type="evidence" value="ECO:0007669"/>
    <property type="project" value="TreeGrafter"/>
</dbReference>
<dbReference type="EMBL" id="VIBQ01000009">
    <property type="protein sequence ID" value="KAB8337052.1"/>
    <property type="molecule type" value="Genomic_DNA"/>
</dbReference>
<sequence length="73" mass="7903">MSQPSNVGIKAIEIYFPGQTLDQAQFEAHQSVSAGKYTIGLGQKLMNFCNDREGTNLVSIPSARSNTSRPLTS</sequence>
<dbReference type="GO" id="GO:0010142">
    <property type="term" value="P:farnesyl diphosphate biosynthetic process, mevalonate pathway"/>
    <property type="evidence" value="ECO:0007669"/>
    <property type="project" value="TreeGrafter"/>
</dbReference>
<dbReference type="InterPro" id="IPR016039">
    <property type="entry name" value="Thiolase-like"/>
</dbReference>
<reference evidence="3 4" key="1">
    <citation type="submission" date="2019-06" db="EMBL/GenBank/DDBJ databases">
        <title>A chromosomal-level reference genome of Carpinus fangiana (Coryloideae, Betulaceae).</title>
        <authorList>
            <person name="Yang X."/>
            <person name="Wang Z."/>
            <person name="Zhang L."/>
            <person name="Hao G."/>
            <person name="Liu J."/>
            <person name="Yang Y."/>
        </authorList>
    </citation>
    <scope>NUCLEOTIDE SEQUENCE [LARGE SCALE GENOMIC DNA]</scope>
    <source>
        <strain evidence="3">Cfa_2016G</strain>
        <tissue evidence="3">Leaf</tissue>
    </source>
</reference>
<keyword evidence="1" id="KW-0808">Transferase</keyword>
<dbReference type="GO" id="GO:0006084">
    <property type="term" value="P:acetyl-CoA metabolic process"/>
    <property type="evidence" value="ECO:0007669"/>
    <property type="project" value="TreeGrafter"/>
</dbReference>
<protein>
    <recommendedName>
        <fullName evidence="2">Hydroxymethylglutaryl-coenzyme A synthase N-terminal domain-containing protein</fullName>
    </recommendedName>
</protein>
<evidence type="ECO:0000256" key="1">
    <source>
        <dbReference type="ARBA" id="ARBA00022679"/>
    </source>
</evidence>
<evidence type="ECO:0000313" key="4">
    <source>
        <dbReference type="Proteomes" id="UP000327013"/>
    </source>
</evidence>
<dbReference type="Proteomes" id="UP000327013">
    <property type="component" value="Unassembled WGS sequence"/>
</dbReference>
<gene>
    <name evidence="3" type="ORF">FH972_021356</name>
</gene>
<evidence type="ECO:0000313" key="3">
    <source>
        <dbReference type="EMBL" id="KAB8337052.1"/>
    </source>
</evidence>
<feature type="domain" description="Hydroxymethylglutaryl-coenzyme A synthase N-terminal" evidence="2">
    <location>
        <begin position="4"/>
        <end position="60"/>
    </location>
</feature>
<dbReference type="SUPFAM" id="SSF53901">
    <property type="entry name" value="Thiolase-like"/>
    <property type="match status" value="1"/>
</dbReference>
<proteinExistence type="predicted"/>
<dbReference type="Pfam" id="PF01154">
    <property type="entry name" value="HMG_CoA_synt_N"/>
    <property type="match status" value="1"/>
</dbReference>
<dbReference type="GO" id="GO:0004421">
    <property type="term" value="F:hydroxymethylglutaryl-CoA synthase activity"/>
    <property type="evidence" value="ECO:0007669"/>
    <property type="project" value="TreeGrafter"/>
</dbReference>
<dbReference type="PANTHER" id="PTHR43323:SF2">
    <property type="entry name" value="HYDROXYMETHYLGLUTARYL-COA SYNTHASE"/>
    <property type="match status" value="1"/>
</dbReference>
<name>A0A5N6KP44_9ROSI</name>
<evidence type="ECO:0000259" key="2">
    <source>
        <dbReference type="Pfam" id="PF01154"/>
    </source>
</evidence>
<dbReference type="InterPro" id="IPR013528">
    <property type="entry name" value="HMG_CoA_synth_N"/>
</dbReference>
<organism evidence="3 4">
    <name type="scientific">Carpinus fangiana</name>
    <dbReference type="NCBI Taxonomy" id="176857"/>
    <lineage>
        <taxon>Eukaryota</taxon>
        <taxon>Viridiplantae</taxon>
        <taxon>Streptophyta</taxon>
        <taxon>Embryophyta</taxon>
        <taxon>Tracheophyta</taxon>
        <taxon>Spermatophyta</taxon>
        <taxon>Magnoliopsida</taxon>
        <taxon>eudicotyledons</taxon>
        <taxon>Gunneridae</taxon>
        <taxon>Pentapetalae</taxon>
        <taxon>rosids</taxon>
        <taxon>fabids</taxon>
        <taxon>Fagales</taxon>
        <taxon>Betulaceae</taxon>
        <taxon>Carpinus</taxon>
    </lineage>
</organism>